<evidence type="ECO:0000313" key="3">
    <source>
        <dbReference type="EMBL" id="RXK52824.1"/>
    </source>
</evidence>
<dbReference type="Pfam" id="PF02033">
    <property type="entry name" value="RBFA"/>
    <property type="match status" value="1"/>
</dbReference>
<comment type="caution">
    <text evidence="3">The sequence shown here is derived from an EMBL/GenBank/DDBJ whole genome shotgun (WGS) entry which is preliminary data.</text>
</comment>
<dbReference type="SUPFAM" id="SSF89919">
    <property type="entry name" value="Ribosome-binding factor A, RbfA"/>
    <property type="match status" value="1"/>
</dbReference>
<proteinExistence type="inferred from homology"/>
<comment type="subcellular location">
    <subcellularLocation>
        <location evidence="2">Cytoplasm</location>
    </subcellularLocation>
</comment>
<gene>
    <name evidence="2 3" type="primary">rbfA</name>
    <name evidence="3" type="ORF">ESB00_14000</name>
</gene>
<dbReference type="EMBL" id="SDHX01000002">
    <property type="protein sequence ID" value="RXK52824.1"/>
    <property type="molecule type" value="Genomic_DNA"/>
</dbReference>
<keyword evidence="4" id="KW-1185">Reference proteome</keyword>
<keyword evidence="2" id="KW-0963">Cytoplasm</keyword>
<dbReference type="NCBIfam" id="TIGR00082">
    <property type="entry name" value="rbfA"/>
    <property type="match status" value="1"/>
</dbReference>
<accession>A0A4Q1C368</accession>
<dbReference type="GO" id="GO:0030490">
    <property type="term" value="P:maturation of SSU-rRNA"/>
    <property type="evidence" value="ECO:0007669"/>
    <property type="project" value="UniProtKB-UniRule"/>
</dbReference>
<evidence type="ECO:0000256" key="1">
    <source>
        <dbReference type="ARBA" id="ARBA00022517"/>
    </source>
</evidence>
<protein>
    <recommendedName>
        <fullName evidence="2">Ribosome-binding factor A</fullName>
    </recommendedName>
</protein>
<dbReference type="Proteomes" id="UP000290218">
    <property type="component" value="Unassembled WGS sequence"/>
</dbReference>
<dbReference type="PANTHER" id="PTHR33515">
    <property type="entry name" value="RIBOSOME-BINDING FACTOR A, CHLOROPLASTIC-RELATED"/>
    <property type="match status" value="1"/>
</dbReference>
<dbReference type="PANTHER" id="PTHR33515:SF1">
    <property type="entry name" value="RIBOSOME-BINDING FACTOR A, CHLOROPLASTIC-RELATED"/>
    <property type="match status" value="1"/>
</dbReference>
<keyword evidence="1 2" id="KW-0690">Ribosome biogenesis</keyword>
<name>A0A4Q1C368_9BACT</name>
<comment type="subunit">
    <text evidence="2">Monomer. Binds 30S ribosomal subunits, but not 50S ribosomal subunits or 70S ribosomes.</text>
</comment>
<organism evidence="3 4">
    <name type="scientific">Oleiharenicola lentus</name>
    <dbReference type="NCBI Taxonomy" id="2508720"/>
    <lineage>
        <taxon>Bacteria</taxon>
        <taxon>Pseudomonadati</taxon>
        <taxon>Verrucomicrobiota</taxon>
        <taxon>Opitutia</taxon>
        <taxon>Opitutales</taxon>
        <taxon>Opitutaceae</taxon>
        <taxon>Oleiharenicola</taxon>
    </lineage>
</organism>
<dbReference type="HAMAP" id="MF_00003">
    <property type="entry name" value="RbfA"/>
    <property type="match status" value="1"/>
</dbReference>
<dbReference type="InterPro" id="IPR000238">
    <property type="entry name" value="RbfA"/>
</dbReference>
<evidence type="ECO:0000256" key="2">
    <source>
        <dbReference type="HAMAP-Rule" id="MF_00003"/>
    </source>
</evidence>
<dbReference type="InterPro" id="IPR015946">
    <property type="entry name" value="KH_dom-like_a/b"/>
</dbReference>
<dbReference type="GO" id="GO:0005829">
    <property type="term" value="C:cytosol"/>
    <property type="evidence" value="ECO:0007669"/>
    <property type="project" value="TreeGrafter"/>
</dbReference>
<dbReference type="GO" id="GO:0043024">
    <property type="term" value="F:ribosomal small subunit binding"/>
    <property type="evidence" value="ECO:0007669"/>
    <property type="project" value="TreeGrafter"/>
</dbReference>
<dbReference type="OrthoDB" id="9793478at2"/>
<dbReference type="Gene3D" id="3.30.300.20">
    <property type="match status" value="1"/>
</dbReference>
<dbReference type="AlphaFoldDB" id="A0A4Q1C368"/>
<dbReference type="InterPro" id="IPR023799">
    <property type="entry name" value="RbfA_dom_sf"/>
</dbReference>
<evidence type="ECO:0000313" key="4">
    <source>
        <dbReference type="Proteomes" id="UP000290218"/>
    </source>
</evidence>
<comment type="similarity">
    <text evidence="2">Belongs to the RbfA family.</text>
</comment>
<sequence>MPTRSAPDSNAVFASTATTAISRAIASSVTRSKRSGLRSDSSLTSWATVPFRSAMSNRLLRVNELMKREISAYLRKRYTSESVAVTITGVDVTGDLREAKVYYAVAGDEAEAERKGKWLRGKLREIREMVAKSVVMRHVPLLTFVHDNAAPRALRIEQLLSEIDRKEKQP</sequence>
<reference evidence="3 4" key="1">
    <citation type="submission" date="2019-01" db="EMBL/GenBank/DDBJ databases">
        <title>Lacunisphaera sp. strain TWA-58.</title>
        <authorList>
            <person name="Chen W.-M."/>
        </authorList>
    </citation>
    <scope>NUCLEOTIDE SEQUENCE [LARGE SCALE GENOMIC DNA]</scope>
    <source>
        <strain evidence="3 4">TWA-58</strain>
    </source>
</reference>
<comment type="function">
    <text evidence="2">One of several proteins that assist in the late maturation steps of the functional core of the 30S ribosomal subunit. Associates with free 30S ribosomal subunits (but not with 30S subunits that are part of 70S ribosomes or polysomes). Required for efficient processing of 16S rRNA. May interact with the 5'-terminal helix region of 16S rRNA.</text>
</comment>